<dbReference type="InterPro" id="IPR001482">
    <property type="entry name" value="T2SS/T4SS_dom"/>
</dbReference>
<protein>
    <submittedName>
        <fullName evidence="3">Type II secretion system protein E</fullName>
    </submittedName>
</protein>
<dbReference type="InterPro" id="IPR050921">
    <property type="entry name" value="T4SS_GSP_E_ATPase"/>
</dbReference>
<dbReference type="PANTHER" id="PTHR30486:SF15">
    <property type="entry name" value="TYPE II_IV SECRETION SYSTEM ATPASE"/>
    <property type="match status" value="1"/>
</dbReference>
<dbReference type="PATRIC" id="fig|1149862.3.peg.340"/>
<evidence type="ECO:0000313" key="3">
    <source>
        <dbReference type="EMBL" id="EIW20447.1"/>
    </source>
</evidence>
<evidence type="ECO:0000256" key="1">
    <source>
        <dbReference type="ARBA" id="ARBA00006611"/>
    </source>
</evidence>
<comment type="caution">
    <text evidence="3">The sequence shown here is derived from an EMBL/GenBank/DDBJ whole genome shotgun (WGS) entry which is preliminary data.</text>
</comment>
<dbReference type="Gene3D" id="3.40.50.300">
    <property type="entry name" value="P-loop containing nucleotide triphosphate hydrolases"/>
    <property type="match status" value="1"/>
</dbReference>
<feature type="domain" description="Bacterial type II secretion system protein E" evidence="2">
    <location>
        <begin position="102"/>
        <end position="382"/>
    </location>
</feature>
<evidence type="ECO:0000313" key="4">
    <source>
        <dbReference type="Proteomes" id="UP000004324"/>
    </source>
</evidence>
<dbReference type="OrthoDB" id="9810761at2"/>
<evidence type="ECO:0000259" key="2">
    <source>
        <dbReference type="Pfam" id="PF00437"/>
    </source>
</evidence>
<comment type="similarity">
    <text evidence="1">Belongs to the GSP E family.</text>
</comment>
<dbReference type="EMBL" id="AKVJ01000006">
    <property type="protein sequence ID" value="EIW20447.1"/>
    <property type="molecule type" value="Genomic_DNA"/>
</dbReference>
<reference evidence="3 4" key="1">
    <citation type="journal article" date="2012" name="J. Bacteriol.">
        <title>Draft Genome Sequences for Two Metal-Reducing Pelosinus fermentans Strains Isolated from a Cr(VI)-Contaminated Site and for Type Strain R7.</title>
        <authorList>
            <person name="Brown S.D."/>
            <person name="Podar M."/>
            <person name="Klingeman D.M."/>
            <person name="Johnson C.M."/>
            <person name="Yang Z.K."/>
            <person name="Utturkar S.M."/>
            <person name="Land M.L."/>
            <person name="Mosher J.J."/>
            <person name="Hurt R.A.Jr."/>
            <person name="Phelps T.J."/>
            <person name="Palumbo A.V."/>
            <person name="Arkin A.P."/>
            <person name="Hazen T.C."/>
            <person name="Elias D.A."/>
        </authorList>
    </citation>
    <scope>NUCLEOTIDE SEQUENCE [LARGE SCALE GENOMIC DNA]</scope>
    <source>
        <strain evidence="3 4">B4</strain>
    </source>
</reference>
<proteinExistence type="inferred from homology"/>
<dbReference type="CDD" id="cd01130">
    <property type="entry name" value="VirB11-like_ATPase"/>
    <property type="match status" value="1"/>
</dbReference>
<accession>I9B5P7</accession>
<name>I9B5P7_9FIRM</name>
<dbReference type="PANTHER" id="PTHR30486">
    <property type="entry name" value="TWITCHING MOTILITY PROTEIN PILT"/>
    <property type="match status" value="1"/>
</dbReference>
<dbReference type="FunFam" id="3.40.50.300:FF:000521">
    <property type="entry name" value="Type II secretion system protein E"/>
    <property type="match status" value="1"/>
</dbReference>
<dbReference type="Gene3D" id="3.30.450.380">
    <property type="match status" value="1"/>
</dbReference>
<organism evidence="3 4">
    <name type="scientific">Pelosinus fermentans B4</name>
    <dbReference type="NCBI Taxonomy" id="1149862"/>
    <lineage>
        <taxon>Bacteria</taxon>
        <taxon>Bacillati</taxon>
        <taxon>Bacillota</taxon>
        <taxon>Negativicutes</taxon>
        <taxon>Selenomonadales</taxon>
        <taxon>Sporomusaceae</taxon>
        <taxon>Pelosinus</taxon>
    </lineage>
</organism>
<sequence>MSLLERLGKKEGLEESKPIFAGRKNSSTDDQYQELKLDIHRRIVDEMNIEQQQILMNGQQDRREIEGIIAEYCNRVLDENPFAVPRGDRTAIVADLLDEMLGLGPIEPLLKDETVTEIMINGPKHIFVERLGKLHLTKVQFHDDMHLMNIIERIIAPLGRRIDESSPLVDARLEDGSRVNIIIPPLSLIGPCVTIRKFNKDPLTVENLIGFGSLSETMAGFLRACIAARLNIVVSGGTGSGKTTTLNVLSSFIPSDERIVTIEDAAELQLMQEHVVTLESRPANIEGSGQITIRDLVRNALRMRPDRIIVGEVRSGEALDMLQAMNTGHDGSLTTAHANSPRDVLSRLETMVLMAGMDLPVRAIREQISSAVDLIIQQSRIRDGSRKITYITEVQNMEGDVIILQDLFRFMQTGVDESGKILGNFESTGIRPNFMEKMETNGIKIPKNLFSLGNEMPRDEDWGQ</sequence>
<dbReference type="AlphaFoldDB" id="I9B5P7"/>
<keyword evidence="4" id="KW-1185">Reference proteome</keyword>
<dbReference type="RefSeq" id="WP_007930756.1">
    <property type="nucleotide sequence ID" value="NZ_AKVJ01000006.1"/>
</dbReference>
<dbReference type="Pfam" id="PF00437">
    <property type="entry name" value="T2SSE"/>
    <property type="match status" value="1"/>
</dbReference>
<dbReference type="Proteomes" id="UP000004324">
    <property type="component" value="Unassembled WGS sequence"/>
</dbReference>
<gene>
    <name evidence="3" type="ORF">FB4_2065</name>
</gene>
<dbReference type="GO" id="GO:0016887">
    <property type="term" value="F:ATP hydrolysis activity"/>
    <property type="evidence" value="ECO:0007669"/>
    <property type="project" value="InterPro"/>
</dbReference>
<dbReference type="InterPro" id="IPR027417">
    <property type="entry name" value="P-loop_NTPase"/>
</dbReference>
<dbReference type="SUPFAM" id="SSF52540">
    <property type="entry name" value="P-loop containing nucleoside triphosphate hydrolases"/>
    <property type="match status" value="1"/>
</dbReference>